<dbReference type="OrthoDB" id="67358at2759"/>
<dbReference type="InterPro" id="IPR043136">
    <property type="entry name" value="B30.2/SPRY_sf"/>
</dbReference>
<keyword evidence="2" id="KW-1185">Reference proteome</keyword>
<evidence type="ECO:0000313" key="2">
    <source>
        <dbReference type="Proteomes" id="UP000243217"/>
    </source>
</evidence>
<organism evidence="1 2">
    <name type="scientific">Thraustotheca clavata</name>
    <dbReference type="NCBI Taxonomy" id="74557"/>
    <lineage>
        <taxon>Eukaryota</taxon>
        <taxon>Sar</taxon>
        <taxon>Stramenopiles</taxon>
        <taxon>Oomycota</taxon>
        <taxon>Saprolegniomycetes</taxon>
        <taxon>Saprolegniales</taxon>
        <taxon>Achlyaceae</taxon>
        <taxon>Thraustotheca</taxon>
    </lineage>
</organism>
<sequence length="913" mass="104606">MATSIADVRRVYPQPPLLHIREGSIIETPRTSWTDPFFTVDQDLFVIKQYCFIPKAFATDVEFQRAFCMKFAIERSLAQLEKRFTQLTTLQSNNGILRVYLKSLLHDLEPNAQVELDPTYERCINLSERLEEILHTRNPKNDDNDVIANMDTITVEVSGKDITTYTREVPKHLLRECSQVIDRFLQQSYANGAHFVKSQALTFIPTTTSGREKLILTDDVVAYDNVNTYNHFDSPVFDRMILFAKNQDVVEQRMTLVNEYDTFQKSNKLSSDEINYIFDIEMKRYGDVLENAKNKEIGHVTTFLEQALKHDLQALQAMHTSTLQSEHARINGKYAAQRESLFARIEAERLKALAMHRDTTSTTLIQLEHAMAVNLQQVDAIFGASSYLIQLLILAQDLECPKLLQGCIKYLTQPRRFIQFCMRREMTSALLAETTILSLLQGLCDADAAEIKQTLGTRFVYYDMLTREIHTRLITLTKELESLPNEMLRQVMQYAFEKFVGETSDNPSVDVARLGEMCKGYPSVLTKELQRRREFSHVKINPALLSDHLSLTEDDLLVELESSNRYCSAIGTKQRCAGEFGRWMFEVCVEAMDPTGASIAIGWEVPRTVLQWRPSEDIWRETHEAPESPRGEMTRFGEMKGYGVVFPGLTPADDNSSFGILWQSHAGLSGDGMGVLYYDGKQYSGVPTFQSGDVIACTIDQDAVEPFVEFYLNGQLVIPVHEVKKTSNKTAVDTEWSVSRKLLLQSTHYALFPAVTLFSSKNPIARVRFNFRGGFQYPIPGYEPYGAELLDLLEIAGQGIENSDGPTFSPRSSINSSETWGTMTSRRWSNDCRSEHRSRTYSMVDEATKRRRFEMENEQEISAFPMVDVLNFQAHMQYRRQRCRDQWYNFLANQKYYANSETPMEVPSPYYKV</sequence>
<dbReference type="Proteomes" id="UP000243217">
    <property type="component" value="Unassembled WGS sequence"/>
</dbReference>
<dbReference type="EMBL" id="JNBS01000582">
    <property type="protein sequence ID" value="OQS04630.1"/>
    <property type="molecule type" value="Genomic_DNA"/>
</dbReference>
<comment type="caution">
    <text evidence="1">The sequence shown here is derived from an EMBL/GenBank/DDBJ whole genome shotgun (WGS) entry which is preliminary data.</text>
</comment>
<dbReference type="AlphaFoldDB" id="A0A1W0A3K8"/>
<protein>
    <recommendedName>
        <fullName evidence="3">SPRY domain-containing protein</fullName>
    </recommendedName>
</protein>
<gene>
    <name evidence="1" type="ORF">THRCLA_20834</name>
</gene>
<accession>A0A1W0A3K8</accession>
<dbReference type="Gene3D" id="2.60.120.920">
    <property type="match status" value="1"/>
</dbReference>
<proteinExistence type="predicted"/>
<evidence type="ECO:0008006" key="3">
    <source>
        <dbReference type="Google" id="ProtNLM"/>
    </source>
</evidence>
<name>A0A1W0A3K8_9STRA</name>
<reference evidence="1 2" key="1">
    <citation type="journal article" date="2014" name="Genome Biol. Evol.">
        <title>The secreted proteins of Achlya hypogyna and Thraustotheca clavata identify the ancestral oomycete secretome and reveal gene acquisitions by horizontal gene transfer.</title>
        <authorList>
            <person name="Misner I."/>
            <person name="Blouin N."/>
            <person name="Leonard G."/>
            <person name="Richards T.A."/>
            <person name="Lane C.E."/>
        </authorList>
    </citation>
    <scope>NUCLEOTIDE SEQUENCE [LARGE SCALE GENOMIC DNA]</scope>
    <source>
        <strain evidence="1 2">ATCC 34112</strain>
    </source>
</reference>
<evidence type="ECO:0000313" key="1">
    <source>
        <dbReference type="EMBL" id="OQS04630.1"/>
    </source>
</evidence>